<dbReference type="AlphaFoldDB" id="H1DDV6"/>
<proteinExistence type="predicted"/>
<evidence type="ECO:0000259" key="2">
    <source>
        <dbReference type="Pfam" id="PF07085"/>
    </source>
</evidence>
<comment type="subunit">
    <text evidence="1">Homohexamer.</text>
</comment>
<dbReference type="Proteomes" id="UP000004892">
    <property type="component" value="Unassembled WGS sequence"/>
</dbReference>
<organism evidence="3 4">
    <name type="scientific">Odoribacter laneus YIT 12061</name>
    <dbReference type="NCBI Taxonomy" id="742817"/>
    <lineage>
        <taxon>Bacteria</taxon>
        <taxon>Pseudomonadati</taxon>
        <taxon>Bacteroidota</taxon>
        <taxon>Bacteroidia</taxon>
        <taxon>Bacteroidales</taxon>
        <taxon>Odoribacteraceae</taxon>
        <taxon>Odoribacter</taxon>
    </lineage>
</organism>
<dbReference type="HOGENOM" id="CLU_140224_1_0_10"/>
<accession>H1DDV6</accession>
<dbReference type="InterPro" id="IPR028979">
    <property type="entry name" value="Ser_kin/Pase_Hpr-like_N_sf"/>
</dbReference>
<dbReference type="eggNOG" id="COG4109">
    <property type="taxonomic scope" value="Bacteria"/>
</dbReference>
<evidence type="ECO:0000313" key="3">
    <source>
        <dbReference type="EMBL" id="EHP50753.1"/>
    </source>
</evidence>
<dbReference type="EMBL" id="ADMC01000005">
    <property type="protein sequence ID" value="EHP50753.1"/>
    <property type="molecule type" value="Genomic_DNA"/>
</dbReference>
<dbReference type="SUPFAM" id="SSF75138">
    <property type="entry name" value="HprK N-terminal domain-like"/>
    <property type="match status" value="1"/>
</dbReference>
<reference evidence="3 4" key="1">
    <citation type="submission" date="2012-01" db="EMBL/GenBank/DDBJ databases">
        <title>The Genome Sequence of Odoribacter laneus YIT 12061.</title>
        <authorList>
            <consortium name="The Broad Institute Genome Sequencing Platform"/>
            <person name="Earl A."/>
            <person name="Ward D."/>
            <person name="Feldgarden M."/>
            <person name="Gevers D."/>
            <person name="Morotomi M."/>
            <person name="Young S.K."/>
            <person name="Zeng Q."/>
            <person name="Gargeya S."/>
            <person name="Fitzgerald M."/>
            <person name="Haas B."/>
            <person name="Abouelleil A."/>
            <person name="Alvarado L."/>
            <person name="Arachchi H.M."/>
            <person name="Berlin A."/>
            <person name="Chapman S.B."/>
            <person name="Gearin G."/>
            <person name="Goldberg J."/>
            <person name="Griggs A."/>
            <person name="Gujja S."/>
            <person name="Hansen M."/>
            <person name="Heiman D."/>
            <person name="Howarth C."/>
            <person name="Larimer J."/>
            <person name="Lui A."/>
            <person name="MacDonald P.J.P."/>
            <person name="McCowen C."/>
            <person name="Montmayeur A."/>
            <person name="Murphy C."/>
            <person name="Neiman D."/>
            <person name="Pearson M."/>
            <person name="Priest M."/>
            <person name="Roberts A."/>
            <person name="Saif S."/>
            <person name="Shea T."/>
            <person name="Sisk P."/>
            <person name="Stolte C."/>
            <person name="Sykes S."/>
            <person name="Wortman J."/>
            <person name="Nusbaum C."/>
            <person name="Birren B."/>
        </authorList>
    </citation>
    <scope>NUCLEOTIDE SEQUENCE [LARGE SCALE GENOMIC DNA]</scope>
    <source>
        <strain evidence="3 4">YIT 12061</strain>
    </source>
</reference>
<evidence type="ECO:0000256" key="1">
    <source>
        <dbReference type="ARBA" id="ARBA00011643"/>
    </source>
</evidence>
<protein>
    <recommendedName>
        <fullName evidence="2">DRTGG domain-containing protein</fullName>
    </recommendedName>
</protein>
<name>H1DDV6_9BACT</name>
<comment type="caution">
    <text evidence="3">The sequence shown here is derived from an EMBL/GenBank/DDBJ whole genome shotgun (WGS) entry which is preliminary data.</text>
</comment>
<dbReference type="InterPro" id="IPR010766">
    <property type="entry name" value="DRTGG"/>
</dbReference>
<dbReference type="RefSeq" id="WP_009135596.1">
    <property type="nucleotide sequence ID" value="NZ_JH594596.1"/>
</dbReference>
<sequence length="113" mass="12450">MKVRDILEKLNLKVCSGTAGLNREIKGGYTSDLLSDVMGNAQEGNIWITLQTHKNIMAIASLKELSAIVLVKGYKPEEDTAAESETEGIPILSTPLQTFEITGEIFELLREEK</sequence>
<dbReference type="Pfam" id="PF07085">
    <property type="entry name" value="DRTGG"/>
    <property type="match status" value="1"/>
</dbReference>
<dbReference type="PATRIC" id="fig|742817.3.peg.471"/>
<feature type="domain" description="DRTGG" evidence="2">
    <location>
        <begin position="6"/>
        <end position="105"/>
    </location>
</feature>
<dbReference type="STRING" id="742817.HMPREF9449_00442"/>
<dbReference type="Gene3D" id="3.40.1390.20">
    <property type="entry name" value="HprK N-terminal domain-like"/>
    <property type="match status" value="1"/>
</dbReference>
<gene>
    <name evidence="3" type="ORF">HMPREF9449_00442</name>
</gene>
<evidence type="ECO:0000313" key="4">
    <source>
        <dbReference type="Proteomes" id="UP000004892"/>
    </source>
</evidence>
<keyword evidence="4" id="KW-1185">Reference proteome</keyword>
<dbReference type="GeneID" id="98068094"/>